<reference evidence="1 2" key="1">
    <citation type="submission" date="2020-02" db="EMBL/GenBank/DDBJ databases">
        <authorList>
            <person name="Ferguson B K."/>
        </authorList>
    </citation>
    <scope>NUCLEOTIDE SEQUENCE [LARGE SCALE GENOMIC DNA]</scope>
</reference>
<accession>A0A6H5G253</accession>
<dbReference type="Proteomes" id="UP000479000">
    <property type="component" value="Unassembled WGS sequence"/>
</dbReference>
<protein>
    <submittedName>
        <fullName evidence="1">Uncharacterized protein</fullName>
    </submittedName>
</protein>
<organism evidence="1 2">
    <name type="scientific">Nesidiocoris tenuis</name>
    <dbReference type="NCBI Taxonomy" id="355587"/>
    <lineage>
        <taxon>Eukaryota</taxon>
        <taxon>Metazoa</taxon>
        <taxon>Ecdysozoa</taxon>
        <taxon>Arthropoda</taxon>
        <taxon>Hexapoda</taxon>
        <taxon>Insecta</taxon>
        <taxon>Pterygota</taxon>
        <taxon>Neoptera</taxon>
        <taxon>Paraneoptera</taxon>
        <taxon>Hemiptera</taxon>
        <taxon>Heteroptera</taxon>
        <taxon>Panheteroptera</taxon>
        <taxon>Cimicomorpha</taxon>
        <taxon>Miridae</taxon>
        <taxon>Dicyphina</taxon>
        <taxon>Nesidiocoris</taxon>
    </lineage>
</organism>
<dbReference type="OrthoDB" id="630895at2759"/>
<evidence type="ECO:0000313" key="2">
    <source>
        <dbReference type="Proteomes" id="UP000479000"/>
    </source>
</evidence>
<proteinExistence type="predicted"/>
<evidence type="ECO:0000313" key="1">
    <source>
        <dbReference type="EMBL" id="CAA9996535.1"/>
    </source>
</evidence>
<dbReference type="AlphaFoldDB" id="A0A6H5G253"/>
<keyword evidence="2" id="KW-1185">Reference proteome</keyword>
<name>A0A6H5G253_9HEMI</name>
<sequence length="239" mass="26663">MFVVASQFVRAADRSSVTRSSDLDARCARISKTEKHPSSVQFDILISQTLIKQDILKPTYLSEAKNQSHPVQQEAQKTLAALGHADPPKARGIRILSIDGGGMRMRNMHEKRNPFFSPEWCCLGCENDVVMIYNEKTTFFLGKNANEKGPFECGGADFSGSGVTKSPLIGFPPPSKTSGCTTINLFKYCSFNAKNSIRHTMKTNPTKRTTSFIFGRVEESEPSSGAYYTEQRRYVTRQQ</sequence>
<dbReference type="EMBL" id="CADCXU010004674">
    <property type="protein sequence ID" value="CAA9996535.1"/>
    <property type="molecule type" value="Genomic_DNA"/>
</dbReference>
<gene>
    <name evidence="1" type="ORF">NTEN_LOCUS3033</name>
</gene>